<evidence type="ECO:0000256" key="1">
    <source>
        <dbReference type="ARBA" id="ARBA00022679"/>
    </source>
</evidence>
<gene>
    <name evidence="3" type="ORF">J113_10685</name>
</gene>
<dbReference type="PANTHER" id="PTHR45681">
    <property type="entry name" value="POLYKETIDE SYNTHASE 44-RELATED"/>
    <property type="match status" value="1"/>
</dbReference>
<dbReference type="InterPro" id="IPR014043">
    <property type="entry name" value="Acyl_transferase_dom"/>
</dbReference>
<dbReference type="AlphaFoldDB" id="R4MHT6"/>
<dbReference type="KEGG" id="mtuc:J113_10685"/>
<proteinExistence type="predicted"/>
<protein>
    <submittedName>
        <fullName evidence="3">Polyketide synthase pks5</fullName>
    </submittedName>
</protein>
<accession>R4MHT6</accession>
<organism evidence="3 4">
    <name type="scientific">Mycobacterium tuberculosis CAS/NITR204</name>
    <dbReference type="NCBI Taxonomy" id="1310114"/>
    <lineage>
        <taxon>Bacteria</taxon>
        <taxon>Bacillati</taxon>
        <taxon>Actinomycetota</taxon>
        <taxon>Actinomycetes</taxon>
        <taxon>Mycobacteriales</taxon>
        <taxon>Mycobacteriaceae</taxon>
        <taxon>Mycobacterium</taxon>
        <taxon>Mycobacterium tuberculosis complex</taxon>
    </lineage>
</organism>
<evidence type="ECO:0000313" key="4">
    <source>
        <dbReference type="Proteomes" id="UP000013548"/>
    </source>
</evidence>
<dbReference type="PANTHER" id="PTHR45681:SF6">
    <property type="entry name" value="POLYKETIDE SYNTHASE 37"/>
    <property type="match status" value="1"/>
</dbReference>
<feature type="domain" description="Malonyl-CoA:ACP transacylase (MAT)" evidence="2">
    <location>
        <begin position="1"/>
        <end position="71"/>
    </location>
</feature>
<keyword evidence="1" id="KW-0808">Transferase</keyword>
<dbReference type="InterPro" id="IPR001227">
    <property type="entry name" value="Ac_transferase_dom_sf"/>
</dbReference>
<dbReference type="InterPro" id="IPR016035">
    <property type="entry name" value="Acyl_Trfase/lysoPLipase"/>
</dbReference>
<dbReference type="EMBL" id="CP005386">
    <property type="protein sequence ID" value="AGL27002.1"/>
    <property type="molecule type" value="Genomic_DNA"/>
</dbReference>
<dbReference type="Pfam" id="PF00698">
    <property type="entry name" value="Acyl_transf_1"/>
    <property type="match status" value="1"/>
</dbReference>
<evidence type="ECO:0000259" key="2">
    <source>
        <dbReference type="Pfam" id="PF00698"/>
    </source>
</evidence>
<evidence type="ECO:0000313" key="3">
    <source>
        <dbReference type="EMBL" id="AGL27002.1"/>
    </source>
</evidence>
<dbReference type="Gene3D" id="3.40.366.10">
    <property type="entry name" value="Malonyl-Coenzyme A Acyl Carrier Protein, domain 2"/>
    <property type="match status" value="1"/>
</dbReference>
<dbReference type="Proteomes" id="UP000013548">
    <property type="component" value="Chromosome"/>
</dbReference>
<dbReference type="BioCyc" id="MTUB1310114:G13A2-1566-MONOMER"/>
<dbReference type="SUPFAM" id="SSF52151">
    <property type="entry name" value="FabD/lysophospholipase-like"/>
    <property type="match status" value="1"/>
</dbReference>
<dbReference type="InterPro" id="IPR050444">
    <property type="entry name" value="Polyketide_Synthase"/>
</dbReference>
<dbReference type="GO" id="GO:0016740">
    <property type="term" value="F:transferase activity"/>
    <property type="evidence" value="ECO:0007669"/>
    <property type="project" value="UniProtKB-KW"/>
</dbReference>
<reference evidence="3 4" key="1">
    <citation type="journal article" date="2013" name="Genome Announc.">
        <title>Whole-Genome Sequences of Four Clinical Isolates of Mycobacterium tuberculosis from Tamil Nadu, South India.</title>
        <authorList>
            <person name="Narayanan S."/>
            <person name="Deshpande U."/>
        </authorList>
    </citation>
    <scope>NUCLEOTIDE SEQUENCE [LARGE SCALE GENOMIC DNA]</scope>
    <source>
        <strain evidence="3 4">CAS/NITR204</strain>
    </source>
</reference>
<dbReference type="PATRIC" id="fig|1310114.3.peg.2236"/>
<name>R4MHT6_MYCTX</name>
<dbReference type="HOGENOM" id="CLU_2369876_0_0_11"/>
<sequence length="95" mass="9959">MQVALAATMKSYGVAPGAVIGHSLGESAAAVVAGALCLEDGVRVICRRSALMTRIAGAGAMASVELPAQQVLSELMARRRSTTPWSRWWPPRSPP</sequence>